<dbReference type="EMBL" id="JANFYS010000030">
    <property type="protein sequence ID" value="MCQ4771410.1"/>
    <property type="molecule type" value="Genomic_DNA"/>
</dbReference>
<reference evidence="9" key="1">
    <citation type="submission" date="2022-06" db="EMBL/GenBank/DDBJ databases">
        <title>Isolation of gut microbiota from human fecal samples.</title>
        <authorList>
            <person name="Pamer E.G."/>
            <person name="Barat B."/>
            <person name="Waligurski E."/>
            <person name="Medina S."/>
            <person name="Paddock L."/>
            <person name="Mostad J."/>
        </authorList>
    </citation>
    <scope>NUCLEOTIDE SEQUENCE</scope>
    <source>
        <strain evidence="9">DFI.9.91</strain>
    </source>
</reference>
<keyword evidence="5" id="KW-0547">Nucleotide-binding</keyword>
<dbReference type="PANTHER" id="PTHR43297">
    <property type="entry name" value="OLIGOPEPTIDE TRANSPORT ATP-BINDING PROTEIN APPD"/>
    <property type="match status" value="1"/>
</dbReference>
<comment type="similarity">
    <text evidence="2">Belongs to the ABC transporter superfamily.</text>
</comment>
<accession>A0AAW5JW21</accession>
<dbReference type="PANTHER" id="PTHR43297:SF2">
    <property type="entry name" value="DIPEPTIDE TRANSPORT ATP-BINDING PROTEIN DPPD"/>
    <property type="match status" value="1"/>
</dbReference>
<feature type="domain" description="ABC transporter" evidence="8">
    <location>
        <begin position="7"/>
        <end position="263"/>
    </location>
</feature>
<evidence type="ECO:0000259" key="8">
    <source>
        <dbReference type="PROSITE" id="PS50893"/>
    </source>
</evidence>
<dbReference type="FunFam" id="3.40.50.300:FF:000016">
    <property type="entry name" value="Oligopeptide ABC transporter ATP-binding component"/>
    <property type="match status" value="1"/>
</dbReference>
<dbReference type="InterPro" id="IPR013563">
    <property type="entry name" value="Oligopep_ABC_C"/>
</dbReference>
<dbReference type="Pfam" id="PF08352">
    <property type="entry name" value="oligo_HPY"/>
    <property type="match status" value="1"/>
</dbReference>
<evidence type="ECO:0000256" key="4">
    <source>
        <dbReference type="ARBA" id="ARBA00022475"/>
    </source>
</evidence>
<dbReference type="NCBIfam" id="TIGR01727">
    <property type="entry name" value="oligo_HPY"/>
    <property type="match status" value="1"/>
</dbReference>
<dbReference type="PROSITE" id="PS00211">
    <property type="entry name" value="ABC_TRANSPORTER_1"/>
    <property type="match status" value="1"/>
</dbReference>
<proteinExistence type="inferred from homology"/>
<evidence type="ECO:0000313" key="9">
    <source>
        <dbReference type="EMBL" id="MCQ4771410.1"/>
    </source>
</evidence>
<gene>
    <name evidence="9" type="ORF">NE579_13250</name>
</gene>
<evidence type="ECO:0000256" key="5">
    <source>
        <dbReference type="ARBA" id="ARBA00022741"/>
    </source>
</evidence>
<evidence type="ECO:0000313" key="10">
    <source>
        <dbReference type="Proteomes" id="UP001204562"/>
    </source>
</evidence>
<dbReference type="RefSeq" id="WP_256304591.1">
    <property type="nucleotide sequence ID" value="NZ_JANFYS010000030.1"/>
</dbReference>
<dbReference type="PROSITE" id="PS50893">
    <property type="entry name" value="ABC_TRANSPORTER_2"/>
    <property type="match status" value="1"/>
</dbReference>
<evidence type="ECO:0000256" key="1">
    <source>
        <dbReference type="ARBA" id="ARBA00004202"/>
    </source>
</evidence>
<evidence type="ECO:0000256" key="7">
    <source>
        <dbReference type="ARBA" id="ARBA00023136"/>
    </source>
</evidence>
<dbReference type="GO" id="GO:0016887">
    <property type="term" value="F:ATP hydrolysis activity"/>
    <property type="evidence" value="ECO:0007669"/>
    <property type="project" value="InterPro"/>
</dbReference>
<dbReference type="AlphaFoldDB" id="A0AAW5JW21"/>
<organism evidence="9 10">
    <name type="scientific">Intestinimonas massiliensis</name>
    <name type="common">ex Afouda et al. 2020</name>
    <dbReference type="NCBI Taxonomy" id="1673721"/>
    <lineage>
        <taxon>Bacteria</taxon>
        <taxon>Bacillati</taxon>
        <taxon>Bacillota</taxon>
        <taxon>Clostridia</taxon>
        <taxon>Eubacteriales</taxon>
        <taxon>Intestinimonas</taxon>
    </lineage>
</organism>
<dbReference type="InterPro" id="IPR003593">
    <property type="entry name" value="AAA+_ATPase"/>
</dbReference>
<sequence>MEQQAIITVKDLRTYFYSDKRCNKVLNGISFELYKGRTLCVVGESGCGKSVTATSVMQLLPKLSRIESGSITYHSDKGDIRIDQLPRNGKQMRALRGRDMAMIFQDPMTALNPVYTIGFQIGEDLKYHTDLDKKARRARTLELLTQMGISTPEKRIDQYPHEFSGGMRQRAMIAMAMSCNPKVLIADEPTTALDVTIQAQIFELMEKLKREHDTAVMLITHDMGVVSELADDVAVMYMGSIVERGSVRDVLKHPAHPYTSALLRSIPVLHQGKNQRLEPIRGSTPDPYDRPKGCQFAPRCDFCCDKCTQEMPPEAPVCNGHAVRCWNADKVYSGRREEAAAI</sequence>
<dbReference type="InterPro" id="IPR003439">
    <property type="entry name" value="ABC_transporter-like_ATP-bd"/>
</dbReference>
<dbReference type="Proteomes" id="UP001204562">
    <property type="component" value="Unassembled WGS sequence"/>
</dbReference>
<dbReference type="GO" id="GO:0005524">
    <property type="term" value="F:ATP binding"/>
    <property type="evidence" value="ECO:0007669"/>
    <property type="project" value="UniProtKB-KW"/>
</dbReference>
<name>A0AAW5JW21_9FIRM</name>
<dbReference type="InterPro" id="IPR050388">
    <property type="entry name" value="ABC_Ni/Peptide_Import"/>
</dbReference>
<dbReference type="SUPFAM" id="SSF52540">
    <property type="entry name" value="P-loop containing nucleoside triphosphate hydrolases"/>
    <property type="match status" value="1"/>
</dbReference>
<dbReference type="GO" id="GO:0005886">
    <property type="term" value="C:plasma membrane"/>
    <property type="evidence" value="ECO:0007669"/>
    <property type="project" value="UniProtKB-SubCell"/>
</dbReference>
<comment type="subcellular location">
    <subcellularLocation>
        <location evidence="1">Cell membrane</location>
        <topology evidence="1">Peripheral membrane protein</topology>
    </subcellularLocation>
</comment>
<dbReference type="Gene3D" id="3.40.50.300">
    <property type="entry name" value="P-loop containing nucleotide triphosphate hydrolases"/>
    <property type="match status" value="1"/>
</dbReference>
<keyword evidence="3" id="KW-0813">Transport</keyword>
<dbReference type="GO" id="GO:0015833">
    <property type="term" value="P:peptide transport"/>
    <property type="evidence" value="ECO:0007669"/>
    <property type="project" value="InterPro"/>
</dbReference>
<dbReference type="CDD" id="cd03257">
    <property type="entry name" value="ABC_NikE_OppD_transporters"/>
    <property type="match status" value="1"/>
</dbReference>
<dbReference type="Pfam" id="PF00005">
    <property type="entry name" value="ABC_tran"/>
    <property type="match status" value="1"/>
</dbReference>
<evidence type="ECO:0000256" key="2">
    <source>
        <dbReference type="ARBA" id="ARBA00005417"/>
    </source>
</evidence>
<comment type="caution">
    <text evidence="9">The sequence shown here is derived from an EMBL/GenBank/DDBJ whole genome shotgun (WGS) entry which is preliminary data.</text>
</comment>
<dbReference type="InterPro" id="IPR027417">
    <property type="entry name" value="P-loop_NTPase"/>
</dbReference>
<keyword evidence="4" id="KW-1003">Cell membrane</keyword>
<evidence type="ECO:0000256" key="3">
    <source>
        <dbReference type="ARBA" id="ARBA00022448"/>
    </source>
</evidence>
<keyword evidence="6 9" id="KW-0067">ATP-binding</keyword>
<evidence type="ECO:0000256" key="6">
    <source>
        <dbReference type="ARBA" id="ARBA00022840"/>
    </source>
</evidence>
<keyword evidence="7" id="KW-0472">Membrane</keyword>
<protein>
    <submittedName>
        <fullName evidence="9">ABC transporter ATP-binding protein</fullName>
    </submittedName>
</protein>
<dbReference type="InterPro" id="IPR017871">
    <property type="entry name" value="ABC_transporter-like_CS"/>
</dbReference>
<dbReference type="SMART" id="SM00382">
    <property type="entry name" value="AAA"/>
    <property type="match status" value="1"/>
</dbReference>